<feature type="compositionally biased region" description="Basic residues" evidence="2">
    <location>
        <begin position="1189"/>
        <end position="1200"/>
    </location>
</feature>
<keyword evidence="5" id="KW-1185">Reference proteome</keyword>
<organism evidence="4 5">
    <name type="scientific">Prorocentrum cordatum</name>
    <dbReference type="NCBI Taxonomy" id="2364126"/>
    <lineage>
        <taxon>Eukaryota</taxon>
        <taxon>Sar</taxon>
        <taxon>Alveolata</taxon>
        <taxon>Dinophyceae</taxon>
        <taxon>Prorocentrales</taxon>
        <taxon>Prorocentraceae</taxon>
        <taxon>Prorocentrum</taxon>
    </lineage>
</organism>
<evidence type="ECO:0000313" key="4">
    <source>
        <dbReference type="EMBL" id="CAK0804390.1"/>
    </source>
</evidence>
<gene>
    <name evidence="4" type="ORF">PCOR1329_LOCUS11209</name>
</gene>
<comment type="caution">
    <text evidence="4">The sequence shown here is derived from an EMBL/GenBank/DDBJ whole genome shotgun (WGS) entry which is preliminary data.</text>
</comment>
<dbReference type="InterPro" id="IPR036961">
    <property type="entry name" value="Kinesin_motor_dom_sf"/>
</dbReference>
<feature type="region of interest" description="Disordered" evidence="2">
    <location>
        <begin position="495"/>
        <end position="517"/>
    </location>
</feature>
<dbReference type="InterPro" id="IPR027417">
    <property type="entry name" value="P-loop_NTPase"/>
</dbReference>
<feature type="region of interest" description="Disordered" evidence="2">
    <location>
        <begin position="572"/>
        <end position="599"/>
    </location>
</feature>
<feature type="compositionally biased region" description="Low complexity" evidence="2">
    <location>
        <begin position="1161"/>
        <end position="1181"/>
    </location>
</feature>
<keyword evidence="1" id="KW-0547">Nucleotide-binding</keyword>
<feature type="binding site" evidence="1">
    <location>
        <begin position="129"/>
        <end position="136"/>
    </location>
    <ligand>
        <name>ATP</name>
        <dbReference type="ChEBI" id="CHEBI:30616"/>
    </ligand>
</feature>
<evidence type="ECO:0000256" key="2">
    <source>
        <dbReference type="SAM" id="MobiDB-lite"/>
    </source>
</evidence>
<dbReference type="SUPFAM" id="SSF52540">
    <property type="entry name" value="P-loop containing nucleoside triphosphate hydrolases"/>
    <property type="match status" value="1"/>
</dbReference>
<evidence type="ECO:0000256" key="1">
    <source>
        <dbReference type="PROSITE-ProRule" id="PRU00283"/>
    </source>
</evidence>
<sequence>MTDVTKKLQKAVAKTRTRTQTVANLGTGPEDVLGAGIKVCVRVRPFIKEEIEGDRSGGKCECCIEMPTVTCTVMKRPDEERAFEFDRCFWSHSKNHPLFANQQTIQDELGETMLDWAIKGFNNCIFAYGQTGSGKSYSVLGGPGDDRGLLPRIVEGLFQKFEQIPEDVKKKTLVSFMEIYLMEIRDLLCEKSSDQKAEKKLDVRVHPTLGLTIPGLKEWPVDSGESVMKLVELGQENRRVSATAMNASSSRSHCVFTFKTGLVEPDGTTKTSQTHLVDLAGSERASRTKAEGERLKEGAAINKALSTLARVISELAKAGNKKSNPPFRDSKLTHVLKEALCGNSKTVMMAAISPSAIDFDETLSTMKFCQQVKLVQTKAVANTVNENGIEAALRREAEELRSKLAIAEANAATSGTLATTQIAEVEKLLSKHGEGRVSLIVQRLQQTEQLSKFYGNNYDTWLAEEQRSIKRREATINVMPDQLEQLEQLRVQFESGASGSDSGTDLDGDSDRDSDAKANRTGEYVLCHCLTREAVASGSLVSNLSQHLPSADDDKSKIIVTGPIARELRSALEQSKTEREGNIAKRTNGEYEEREDEDSQELIDRTAEHKTKSLAKCWNDSIEAERLVRQLSKPGAPKVVLTPHVAVRPDEIDLTCEVIISAEYNDESPDGGTTCIREWFAPTQVGLLLKWLRESLEAAGLNDDEHGTYANAWEAAVSTLTGHATRGKVKEMETALSMAPRRSKLDALSAEMLAERTKLAEAKDEAAATDVLRRELAQQREMITWFESQASKARRTQASLVSETAEELQRERDRAQQLQVKTESQRGGLEMQRSELDALKRAAAEADGLRGRAETLRAELASAEDRLSASQRSSEEARDLRARLLDAEGRLLFTETRVGEADQLRAECQQAEGKLRILQGRSDEAQRLREELDRAHAQLAELPSQPHAAPEGAGGELEQLRAELGAAEVRVADAERLRAALAATAAELREAQARSSQVDQVSSELSAMQQSVQGQRRQVEEANRLRGEFQVAEQELGRGRAAEKEVDRLRGELATLRRQLGGLQHSVGEARGAQASEAQRRATAVSSAEAARRLQDRSPLRRRGSRWPITSSRRRPRSGSSEQSATRPPPRPTHCARSWARCRARCTRSVGATPTPPTCVRPTSRSRWSSRRSTWAAGSWRHSGCVPSSRRRRGSWKRPGRGTPRGAGGHDAGAPRGVVHAAGRPERARRCEDAEPRRGDRLQLRGRDRGHRPRQAGAGEGGLRQTTVSLTAEWRRCQTAAASSPRRSQPAASVPAPVFFSHAFRIALLFGITVWRTQVAQWRGPHLLFHECQMPQRLLRLRVSSHT</sequence>
<reference evidence="4" key="1">
    <citation type="submission" date="2023-10" db="EMBL/GenBank/DDBJ databases">
        <authorList>
            <person name="Chen Y."/>
            <person name="Shah S."/>
            <person name="Dougan E. K."/>
            <person name="Thang M."/>
            <person name="Chan C."/>
        </authorList>
    </citation>
    <scope>NUCLEOTIDE SEQUENCE [LARGE SCALE GENOMIC DNA]</scope>
</reference>
<dbReference type="InterPro" id="IPR001752">
    <property type="entry name" value="Kinesin_motor_dom"/>
</dbReference>
<dbReference type="PANTHER" id="PTHR47969">
    <property type="entry name" value="CHROMOSOME-ASSOCIATED KINESIN KIF4A-RELATED"/>
    <property type="match status" value="1"/>
</dbReference>
<evidence type="ECO:0000259" key="3">
    <source>
        <dbReference type="PROSITE" id="PS50067"/>
    </source>
</evidence>
<dbReference type="PANTHER" id="PTHR47969:SF29">
    <property type="entry name" value="KINESIN-LIKE PROTEIN"/>
    <property type="match status" value="1"/>
</dbReference>
<feature type="domain" description="Kinesin motor" evidence="3">
    <location>
        <begin position="36"/>
        <end position="375"/>
    </location>
</feature>
<dbReference type="Gene3D" id="3.40.850.10">
    <property type="entry name" value="Kinesin motor domain"/>
    <property type="match status" value="1"/>
</dbReference>
<feature type="compositionally biased region" description="Basic and acidic residues" evidence="2">
    <location>
        <begin position="1223"/>
        <end position="1247"/>
    </location>
</feature>
<proteinExistence type="inferred from homology"/>
<keyword evidence="1" id="KW-0505">Motor protein</keyword>
<dbReference type="Pfam" id="PF00225">
    <property type="entry name" value="Kinesin"/>
    <property type="match status" value="1"/>
</dbReference>
<dbReference type="Proteomes" id="UP001189429">
    <property type="component" value="Unassembled WGS sequence"/>
</dbReference>
<feature type="region of interest" description="Disordered" evidence="2">
    <location>
        <begin position="1150"/>
        <end position="1267"/>
    </location>
</feature>
<name>A0ABN9QEM2_9DINO</name>
<dbReference type="InterPro" id="IPR027640">
    <property type="entry name" value="Kinesin-like_fam"/>
</dbReference>
<feature type="compositionally biased region" description="Basic and acidic residues" evidence="2">
    <location>
        <begin position="1090"/>
        <end position="1099"/>
    </location>
</feature>
<evidence type="ECO:0000313" key="5">
    <source>
        <dbReference type="Proteomes" id="UP001189429"/>
    </source>
</evidence>
<feature type="compositionally biased region" description="Basic and acidic residues" evidence="2">
    <location>
        <begin position="572"/>
        <end position="591"/>
    </location>
</feature>
<dbReference type="EMBL" id="CAUYUJ010003224">
    <property type="protein sequence ID" value="CAK0804390.1"/>
    <property type="molecule type" value="Genomic_DNA"/>
</dbReference>
<keyword evidence="1" id="KW-0067">ATP-binding</keyword>
<dbReference type="PROSITE" id="PS50067">
    <property type="entry name" value="KINESIN_MOTOR_2"/>
    <property type="match status" value="1"/>
</dbReference>
<feature type="region of interest" description="Disordered" evidence="2">
    <location>
        <begin position="796"/>
        <end position="832"/>
    </location>
</feature>
<protein>
    <recommendedName>
        <fullName evidence="3">Kinesin motor domain-containing protein</fullName>
    </recommendedName>
</protein>
<accession>A0ABN9QEM2</accession>
<dbReference type="PRINTS" id="PR00380">
    <property type="entry name" value="KINESINHEAVY"/>
</dbReference>
<feature type="region of interest" description="Disordered" evidence="2">
    <location>
        <begin position="1065"/>
        <end position="1138"/>
    </location>
</feature>
<comment type="similarity">
    <text evidence="1">Belongs to the TRAFAC class myosin-kinesin ATPase superfamily. Kinesin family.</text>
</comment>
<dbReference type="SMART" id="SM00129">
    <property type="entry name" value="KISc"/>
    <property type="match status" value="1"/>
</dbReference>